<evidence type="ECO:0000256" key="1">
    <source>
        <dbReference type="ARBA" id="ARBA00010701"/>
    </source>
</evidence>
<sequence length="370" mass="41762">EMIRYWGYPIETHDVITADGYILNLFRIPHGRASGANSSCYRPAILLVHGLGVSSPEWLMNPPESSPAYIFADTGFDVFLMNHRGSTYSKRHMTLMPWDNKYWQFTVDELAKYDAPAVIDKVLALTGQHATYWVGNSQGTLTGFMALADTPAYNSKVKALIQVGPVGSSYYSKGIFEFLIHGVYKYLKPIADFYRVAFGAHEISQGIPLLFRPLIKLCLIIPLGREVCESVVHLSFGPVAPTFNTSRVGVYLSHAPSGTSTWNILHLAQNGLHRRVEHMDHNPLENLQRYGQETPTPYNYSNIVAPVYLFWGPNDWGTTQDDVEKYLLKELRNEVGSFEVPGYNHLDFMLATDNADKVWNPIVEIVRNLE</sequence>
<protein>
    <recommendedName>
        <fullName evidence="3">Partial AB-hydrolase lipase domain-containing protein</fullName>
    </recommendedName>
</protein>
<reference evidence="4" key="1">
    <citation type="submission" date="2023-10" db="EMBL/GenBank/DDBJ databases">
        <title>Genome assembly of Pristionchus species.</title>
        <authorList>
            <person name="Yoshida K."/>
            <person name="Sommer R.J."/>
        </authorList>
    </citation>
    <scope>NUCLEOTIDE SEQUENCE</scope>
    <source>
        <strain evidence="4">RS0144</strain>
    </source>
</reference>
<dbReference type="GO" id="GO:0006629">
    <property type="term" value="P:lipid metabolic process"/>
    <property type="evidence" value="ECO:0007669"/>
    <property type="project" value="InterPro"/>
</dbReference>
<accession>A0AAV5TDH0</accession>
<feature type="non-terminal residue" evidence="4">
    <location>
        <position position="370"/>
    </location>
</feature>
<dbReference type="PIRSF" id="PIRSF000862">
    <property type="entry name" value="Steryl_ester_lip"/>
    <property type="match status" value="1"/>
</dbReference>
<comment type="caution">
    <text evidence="4">The sequence shown here is derived from an EMBL/GenBank/DDBJ whole genome shotgun (WGS) entry which is preliminary data.</text>
</comment>
<dbReference type="Pfam" id="PF04083">
    <property type="entry name" value="Abhydro_lipase"/>
    <property type="match status" value="1"/>
</dbReference>
<dbReference type="Gene3D" id="3.40.50.1820">
    <property type="entry name" value="alpha/beta hydrolase"/>
    <property type="match status" value="1"/>
</dbReference>
<dbReference type="InterPro" id="IPR006693">
    <property type="entry name" value="AB_hydrolase_lipase"/>
</dbReference>
<dbReference type="Proteomes" id="UP001432027">
    <property type="component" value="Unassembled WGS sequence"/>
</dbReference>
<dbReference type="GO" id="GO:0016788">
    <property type="term" value="F:hydrolase activity, acting on ester bonds"/>
    <property type="evidence" value="ECO:0007669"/>
    <property type="project" value="InterPro"/>
</dbReference>
<feature type="domain" description="Partial AB-hydrolase lipase" evidence="3">
    <location>
        <begin position="1"/>
        <end position="61"/>
    </location>
</feature>
<dbReference type="PANTHER" id="PTHR11005">
    <property type="entry name" value="LYSOSOMAL ACID LIPASE-RELATED"/>
    <property type="match status" value="1"/>
</dbReference>
<feature type="non-terminal residue" evidence="4">
    <location>
        <position position="1"/>
    </location>
</feature>
<keyword evidence="5" id="KW-1185">Reference proteome</keyword>
<evidence type="ECO:0000259" key="3">
    <source>
        <dbReference type="Pfam" id="PF04083"/>
    </source>
</evidence>
<dbReference type="EMBL" id="BTSX01000004">
    <property type="protein sequence ID" value="GMS92108.1"/>
    <property type="molecule type" value="Genomic_DNA"/>
</dbReference>
<dbReference type="InterPro" id="IPR025483">
    <property type="entry name" value="Lipase_euk"/>
</dbReference>
<dbReference type="InterPro" id="IPR029058">
    <property type="entry name" value="AB_hydrolase_fold"/>
</dbReference>
<proteinExistence type="inferred from homology"/>
<dbReference type="SUPFAM" id="SSF53474">
    <property type="entry name" value="alpha/beta-Hydrolases"/>
    <property type="match status" value="1"/>
</dbReference>
<feature type="active site" description="Charge relay system" evidence="2">
    <location>
        <position position="315"/>
    </location>
</feature>
<dbReference type="FunFam" id="3.40.50.1820:FF:000410">
    <property type="entry name" value="Lipase"/>
    <property type="match status" value="1"/>
</dbReference>
<name>A0AAV5TDH0_9BILA</name>
<comment type="similarity">
    <text evidence="1">Belongs to the AB hydrolase superfamily. Lipase family.</text>
</comment>
<evidence type="ECO:0000313" key="4">
    <source>
        <dbReference type="EMBL" id="GMS92108.1"/>
    </source>
</evidence>
<evidence type="ECO:0000256" key="2">
    <source>
        <dbReference type="PIRSR" id="PIRSR000862-1"/>
    </source>
</evidence>
<feature type="active site" description="Nucleophile" evidence="2">
    <location>
        <position position="137"/>
    </location>
</feature>
<dbReference type="AlphaFoldDB" id="A0AAV5TDH0"/>
<feature type="active site" description="Charge relay system" evidence="2">
    <location>
        <position position="345"/>
    </location>
</feature>
<organism evidence="4 5">
    <name type="scientific">Pristionchus entomophagus</name>
    <dbReference type="NCBI Taxonomy" id="358040"/>
    <lineage>
        <taxon>Eukaryota</taxon>
        <taxon>Metazoa</taxon>
        <taxon>Ecdysozoa</taxon>
        <taxon>Nematoda</taxon>
        <taxon>Chromadorea</taxon>
        <taxon>Rhabditida</taxon>
        <taxon>Rhabditina</taxon>
        <taxon>Diplogasteromorpha</taxon>
        <taxon>Diplogasteroidea</taxon>
        <taxon>Neodiplogasteridae</taxon>
        <taxon>Pristionchus</taxon>
    </lineage>
</organism>
<evidence type="ECO:0000313" key="5">
    <source>
        <dbReference type="Proteomes" id="UP001432027"/>
    </source>
</evidence>
<gene>
    <name evidence="4" type="ORF">PENTCL1PPCAC_14283</name>
</gene>